<dbReference type="Proteomes" id="UP000285123">
    <property type="component" value="Unassembled WGS sequence"/>
</dbReference>
<evidence type="ECO:0000313" key="2">
    <source>
        <dbReference type="Proteomes" id="UP000285123"/>
    </source>
</evidence>
<keyword evidence="1" id="KW-0132">Cell division</keyword>
<dbReference type="AlphaFoldDB" id="A0A423PE69"/>
<dbReference type="InterPro" id="IPR047610">
    <property type="entry name" value="ImuA_translesion"/>
</dbReference>
<reference evidence="1 2" key="1">
    <citation type="submission" date="2013-10" db="EMBL/GenBank/DDBJ databases">
        <title>Salinisphaera halophila YIM 95161 Genome Sequencing.</title>
        <authorList>
            <person name="Lai Q."/>
            <person name="Li C."/>
            <person name="Shao Z."/>
        </authorList>
    </citation>
    <scope>NUCLEOTIDE SEQUENCE [LARGE SCALE GENOMIC DNA]</scope>
    <source>
        <strain evidence="1 2">YIM 95161</strain>
    </source>
</reference>
<dbReference type="Gene3D" id="3.40.50.300">
    <property type="entry name" value="P-loop containing nucleotide triphosphate hydrolases"/>
    <property type="match status" value="1"/>
</dbReference>
<dbReference type="SUPFAM" id="SSF52540">
    <property type="entry name" value="P-loop containing nucleoside triphosphate hydrolases"/>
    <property type="match status" value="1"/>
</dbReference>
<proteinExistence type="predicted"/>
<name>A0A423PE69_9GAMM</name>
<dbReference type="InterPro" id="IPR027417">
    <property type="entry name" value="P-loop_NTPase"/>
</dbReference>
<keyword evidence="1" id="KW-0131">Cell cycle</keyword>
<sequence length="246" mass="26277">MPGDTSQWQRLGLRRASQQARQSIVGSSWSALDRLLPGGGYPAHAVTEFLVETAGTGEFSLLLTCLGQRLSAHPDSRIGLVAPPRPLNAPALAAQGLDIRRLPLIAGGNDGECVWAIEQMARSGGFVGFVFWSDGLTNTALRKLQLAAENAACPIFVYRDLACAGQRSPAALRLAITRGDRGQRIEVRKCRGPAGARLDGLQPGPDRPWIFMPESSPATRGFETHAEACNDDGTVARSAFPPLAPR</sequence>
<dbReference type="EMBL" id="AYKF01000132">
    <property type="protein sequence ID" value="ROO23878.1"/>
    <property type="molecule type" value="Genomic_DNA"/>
</dbReference>
<dbReference type="GO" id="GO:0051301">
    <property type="term" value="P:cell division"/>
    <property type="evidence" value="ECO:0007669"/>
    <property type="project" value="UniProtKB-KW"/>
</dbReference>
<dbReference type="NCBIfam" id="NF033429">
    <property type="entry name" value="ImuA_translesion"/>
    <property type="match status" value="1"/>
</dbReference>
<accession>A0A423PE69</accession>
<protein>
    <submittedName>
        <fullName evidence="1">SOS cell division inhibitor SulA</fullName>
    </submittedName>
</protein>
<organism evidence="1 2">
    <name type="scientific">Salinisphaera orenii YIM 95161</name>
    <dbReference type="NCBI Taxonomy" id="1051139"/>
    <lineage>
        <taxon>Bacteria</taxon>
        <taxon>Pseudomonadati</taxon>
        <taxon>Pseudomonadota</taxon>
        <taxon>Gammaproteobacteria</taxon>
        <taxon>Salinisphaerales</taxon>
        <taxon>Salinisphaeraceae</taxon>
        <taxon>Salinisphaera</taxon>
    </lineage>
</organism>
<evidence type="ECO:0000313" key="1">
    <source>
        <dbReference type="EMBL" id="ROO23878.1"/>
    </source>
</evidence>
<comment type="caution">
    <text evidence="1">The sequence shown here is derived from an EMBL/GenBank/DDBJ whole genome shotgun (WGS) entry which is preliminary data.</text>
</comment>
<gene>
    <name evidence="1" type="ORF">SAHL_16065</name>
</gene>